<evidence type="ECO:0000256" key="5">
    <source>
        <dbReference type="ARBA" id="ARBA00022737"/>
    </source>
</evidence>
<evidence type="ECO:0000256" key="2">
    <source>
        <dbReference type="ARBA" id="ARBA00004496"/>
    </source>
</evidence>
<feature type="repeat" description="TPR" evidence="8">
    <location>
        <begin position="530"/>
        <end position="563"/>
    </location>
</feature>
<dbReference type="Proteomes" id="UP000265515">
    <property type="component" value="Unassembled WGS sequence"/>
</dbReference>
<dbReference type="InterPro" id="IPR024111">
    <property type="entry name" value="PEX5/PEX5L"/>
</dbReference>
<dbReference type="GO" id="GO:0005829">
    <property type="term" value="C:cytosol"/>
    <property type="evidence" value="ECO:0007669"/>
    <property type="project" value="TreeGrafter"/>
</dbReference>
<dbReference type="PANTHER" id="PTHR10130:SF0">
    <property type="entry name" value="GH08708P"/>
    <property type="match status" value="1"/>
</dbReference>
<dbReference type="SMART" id="SM00028">
    <property type="entry name" value="TPR"/>
    <property type="match status" value="3"/>
</dbReference>
<feature type="compositionally biased region" description="Polar residues" evidence="9">
    <location>
        <begin position="7"/>
        <end position="20"/>
    </location>
</feature>
<dbReference type="PROSITE" id="PS50005">
    <property type="entry name" value="TPR"/>
    <property type="match status" value="2"/>
</dbReference>
<dbReference type="Gene3D" id="1.25.40.10">
    <property type="entry name" value="Tetratricopeptide repeat domain"/>
    <property type="match status" value="2"/>
</dbReference>
<sequence length="711" mass="79092">MPRRTPRTSADVDTTCNVQDPTWMPRGRFGTRADAGSVGEGGECGGGGERGEEAADWGKAGSVRGARVPGASTSTSMNPVARLADAMLGTSAKTQERLRELPGVVGVGEASTSGAQGVVLPGLPGSEYERGFHSPLDRSDSSFLQGFSGRDGEFAEAWTDATHLHLPGEELGRPPFLHDTGEPGMSAAFEEFENIYGQEARRRHFDEDFSLDDGAQPERVLSGFLRSFLDSTRSEMPFHAVRLPELGLSDADKRCIRDRSSIMARHFFADKGDEYATAQVSALLQSLDITAEDESRLREPMGGRFDEFDDYWGESTARNQKQMWREEAGVMADRRAGSEAANLAAMRQTKSLVETLSQNQDPKFKNSRFLQFVSKMSRGELIFDENGVKPGVESKASEWAAEFQEEHGPKSWVNEFSHASRQQDQWADEFAEQVSDTDWTQEFGEQVARGAFSGTEAEWLDSYNKFVEEQVKGEAGKSASSRWLYQFADQNPYVGHPNPLREGQELFRKGLLSEAILALEAEVLKNPTSVDGWRLLGIAHAENDDDRQAIASMSQAREADPTNLEVLLSLGVSHTNELEAAEALDYLKAWLQNHPKYGHLVTQATAPSMTHSEALDLKPNYVRAWSNMGIGYANQGLYGESIRYYVRALSMNPKADNAWNYLRIAARQSLPLRMVCVHQNSERQSANRYCDVWIKRVPLHFAYVILRPHRL</sequence>
<comment type="subcellular location">
    <subcellularLocation>
        <location evidence="2">Cytoplasm</location>
    </subcellularLocation>
    <subcellularLocation>
        <location evidence="1">Peroxisome</location>
    </subcellularLocation>
</comment>
<dbReference type="OrthoDB" id="10006023at2759"/>
<evidence type="ECO:0000256" key="6">
    <source>
        <dbReference type="ARBA" id="ARBA00022803"/>
    </source>
</evidence>
<gene>
    <name evidence="10" type="ORF">CBR_g45681</name>
</gene>
<dbReference type="InterPro" id="IPR019734">
    <property type="entry name" value="TPR_rpt"/>
</dbReference>
<evidence type="ECO:0000313" key="11">
    <source>
        <dbReference type="Proteomes" id="UP000265515"/>
    </source>
</evidence>
<dbReference type="PANTHER" id="PTHR10130">
    <property type="entry name" value="PEROXISOMAL TARGETING SIGNAL 1 RECEPTOR PEX5"/>
    <property type="match status" value="1"/>
</dbReference>
<evidence type="ECO:0000256" key="4">
    <source>
        <dbReference type="ARBA" id="ARBA00022490"/>
    </source>
</evidence>
<dbReference type="GO" id="GO:0016560">
    <property type="term" value="P:protein import into peroxisome matrix, docking"/>
    <property type="evidence" value="ECO:0007669"/>
    <property type="project" value="TreeGrafter"/>
</dbReference>
<keyword evidence="11" id="KW-1185">Reference proteome</keyword>
<keyword evidence="7" id="KW-0576">Peroxisome</keyword>
<comment type="similarity">
    <text evidence="3">Belongs to the peroxisomal targeting signal receptor family.</text>
</comment>
<dbReference type="GO" id="GO:0005052">
    <property type="term" value="F:peroxisome matrix targeting signal-1 binding"/>
    <property type="evidence" value="ECO:0007669"/>
    <property type="project" value="TreeGrafter"/>
</dbReference>
<evidence type="ECO:0000256" key="9">
    <source>
        <dbReference type="SAM" id="MobiDB-lite"/>
    </source>
</evidence>
<keyword evidence="6 8" id="KW-0802">TPR repeat</keyword>
<feature type="region of interest" description="Disordered" evidence="9">
    <location>
        <begin position="1"/>
        <end position="76"/>
    </location>
</feature>
<evidence type="ECO:0000256" key="1">
    <source>
        <dbReference type="ARBA" id="ARBA00004275"/>
    </source>
</evidence>
<dbReference type="AlphaFoldDB" id="A0A388K3L2"/>
<dbReference type="Gramene" id="GBG64625">
    <property type="protein sequence ID" value="GBG64625"/>
    <property type="gene ID" value="CBR_g45681"/>
</dbReference>
<proteinExistence type="inferred from homology"/>
<feature type="repeat" description="TPR" evidence="8">
    <location>
        <begin position="622"/>
        <end position="655"/>
    </location>
</feature>
<evidence type="ECO:0000256" key="7">
    <source>
        <dbReference type="ARBA" id="ARBA00023140"/>
    </source>
</evidence>
<organism evidence="10 11">
    <name type="scientific">Chara braunii</name>
    <name type="common">Braun's stonewort</name>
    <dbReference type="NCBI Taxonomy" id="69332"/>
    <lineage>
        <taxon>Eukaryota</taxon>
        <taxon>Viridiplantae</taxon>
        <taxon>Streptophyta</taxon>
        <taxon>Charophyceae</taxon>
        <taxon>Charales</taxon>
        <taxon>Characeae</taxon>
        <taxon>Chara</taxon>
    </lineage>
</organism>
<keyword evidence="4" id="KW-0963">Cytoplasm</keyword>
<dbReference type="InterPro" id="IPR011990">
    <property type="entry name" value="TPR-like_helical_dom_sf"/>
</dbReference>
<evidence type="ECO:0000256" key="3">
    <source>
        <dbReference type="ARBA" id="ARBA00005348"/>
    </source>
</evidence>
<dbReference type="Pfam" id="PF13432">
    <property type="entry name" value="TPR_16"/>
    <property type="match status" value="1"/>
</dbReference>
<feature type="compositionally biased region" description="Gly residues" evidence="9">
    <location>
        <begin position="38"/>
        <end position="48"/>
    </location>
</feature>
<name>A0A388K3L2_CHABU</name>
<dbReference type="STRING" id="69332.A0A388K3L2"/>
<keyword evidence="5" id="KW-0677">Repeat</keyword>
<evidence type="ECO:0000313" key="10">
    <source>
        <dbReference type="EMBL" id="GBG64625.1"/>
    </source>
</evidence>
<reference evidence="10 11" key="1">
    <citation type="journal article" date="2018" name="Cell">
        <title>The Chara Genome: Secondary Complexity and Implications for Plant Terrestrialization.</title>
        <authorList>
            <person name="Nishiyama T."/>
            <person name="Sakayama H."/>
            <person name="Vries J.D."/>
            <person name="Buschmann H."/>
            <person name="Saint-Marcoux D."/>
            <person name="Ullrich K.K."/>
            <person name="Haas F.B."/>
            <person name="Vanderstraeten L."/>
            <person name="Becker D."/>
            <person name="Lang D."/>
            <person name="Vosolsobe S."/>
            <person name="Rombauts S."/>
            <person name="Wilhelmsson P.K.I."/>
            <person name="Janitza P."/>
            <person name="Kern R."/>
            <person name="Heyl A."/>
            <person name="Rumpler F."/>
            <person name="Villalobos L.I.A.C."/>
            <person name="Clay J.M."/>
            <person name="Skokan R."/>
            <person name="Toyoda A."/>
            <person name="Suzuki Y."/>
            <person name="Kagoshima H."/>
            <person name="Schijlen E."/>
            <person name="Tajeshwar N."/>
            <person name="Catarino B."/>
            <person name="Hetherington A.J."/>
            <person name="Saltykova A."/>
            <person name="Bonnot C."/>
            <person name="Breuninger H."/>
            <person name="Symeonidi A."/>
            <person name="Radhakrishnan G.V."/>
            <person name="Van Nieuwerburgh F."/>
            <person name="Deforce D."/>
            <person name="Chang C."/>
            <person name="Karol K.G."/>
            <person name="Hedrich R."/>
            <person name="Ulvskov P."/>
            <person name="Glockner G."/>
            <person name="Delwiche C.F."/>
            <person name="Petrasek J."/>
            <person name="Van de Peer Y."/>
            <person name="Friml J."/>
            <person name="Beilby M."/>
            <person name="Dolan L."/>
            <person name="Kohara Y."/>
            <person name="Sugano S."/>
            <person name="Fujiyama A."/>
            <person name="Delaux P.-M."/>
            <person name="Quint M."/>
            <person name="TheiBen G."/>
            <person name="Hagemann M."/>
            <person name="Harholt J."/>
            <person name="Dunand C."/>
            <person name="Zachgo S."/>
            <person name="Langdale J."/>
            <person name="Maumus F."/>
            <person name="Straeten D.V.D."/>
            <person name="Gould S.B."/>
            <person name="Rensing S.A."/>
        </authorList>
    </citation>
    <scope>NUCLEOTIDE SEQUENCE [LARGE SCALE GENOMIC DNA]</scope>
    <source>
        <strain evidence="10 11">S276</strain>
    </source>
</reference>
<evidence type="ECO:0000256" key="8">
    <source>
        <dbReference type="PROSITE-ProRule" id="PRU00339"/>
    </source>
</evidence>
<comment type="caution">
    <text evidence="10">The sequence shown here is derived from an EMBL/GenBank/DDBJ whole genome shotgun (WGS) entry which is preliminary data.</text>
</comment>
<protein>
    <submittedName>
        <fullName evidence="10">Uncharacterized protein</fullName>
    </submittedName>
</protein>
<dbReference type="EMBL" id="BFEA01000052">
    <property type="protein sequence ID" value="GBG64625.1"/>
    <property type="molecule type" value="Genomic_DNA"/>
</dbReference>
<accession>A0A388K3L2</accession>
<dbReference type="SUPFAM" id="SSF48452">
    <property type="entry name" value="TPR-like"/>
    <property type="match status" value="1"/>
</dbReference>
<dbReference type="GO" id="GO:0005778">
    <property type="term" value="C:peroxisomal membrane"/>
    <property type="evidence" value="ECO:0007669"/>
    <property type="project" value="TreeGrafter"/>
</dbReference>